<dbReference type="Proteomes" id="UP001596545">
    <property type="component" value="Unassembled WGS sequence"/>
</dbReference>
<feature type="compositionally biased region" description="Acidic residues" evidence="1">
    <location>
        <begin position="9"/>
        <end position="19"/>
    </location>
</feature>
<keyword evidence="2" id="KW-0812">Transmembrane</keyword>
<proteinExistence type="predicted"/>
<evidence type="ECO:0000313" key="4">
    <source>
        <dbReference type="EMBL" id="MFC7323892.1"/>
    </source>
</evidence>
<name>A0ABD6AIS0_9EURY</name>
<evidence type="ECO:0000259" key="3">
    <source>
        <dbReference type="Pfam" id="PF23994"/>
    </source>
</evidence>
<reference evidence="4 5" key="1">
    <citation type="journal article" date="2019" name="Int. J. Syst. Evol. Microbiol.">
        <title>The Global Catalogue of Microorganisms (GCM) 10K type strain sequencing project: providing services to taxonomists for standard genome sequencing and annotation.</title>
        <authorList>
            <consortium name="The Broad Institute Genomics Platform"/>
            <consortium name="The Broad Institute Genome Sequencing Center for Infectious Disease"/>
            <person name="Wu L."/>
            <person name="Ma J."/>
        </authorList>
    </citation>
    <scope>NUCLEOTIDE SEQUENCE [LARGE SCALE GENOMIC DNA]</scope>
    <source>
        <strain evidence="4 5">CGMCC 1.12554</strain>
    </source>
</reference>
<evidence type="ECO:0000256" key="2">
    <source>
        <dbReference type="SAM" id="Phobius"/>
    </source>
</evidence>
<dbReference type="AlphaFoldDB" id="A0ABD6AIS0"/>
<protein>
    <recommendedName>
        <fullName evidence="3">DUF7312 domain-containing protein</fullName>
    </recommendedName>
</protein>
<keyword evidence="2" id="KW-1133">Transmembrane helix</keyword>
<gene>
    <name evidence="4" type="ORF">ACFQMF_04765</name>
</gene>
<sequence>MPSDRDAAGDDADATDTDGADAVTGDDASGADATDDARVRANETRADAEAGDERQWRFAVDDVGPDGVTEDTGTPEDEPIEPGSIDAENAALVALGVAITVAVLLFGF</sequence>
<feature type="region of interest" description="Disordered" evidence="1">
    <location>
        <begin position="1"/>
        <end position="83"/>
    </location>
</feature>
<dbReference type="EMBL" id="JBHTBL010000004">
    <property type="protein sequence ID" value="MFC7323892.1"/>
    <property type="molecule type" value="Genomic_DNA"/>
</dbReference>
<evidence type="ECO:0000256" key="1">
    <source>
        <dbReference type="SAM" id="MobiDB-lite"/>
    </source>
</evidence>
<feature type="compositionally biased region" description="Low complexity" evidence="1">
    <location>
        <begin position="20"/>
        <end position="32"/>
    </location>
</feature>
<keyword evidence="5" id="KW-1185">Reference proteome</keyword>
<organism evidence="4 5">
    <name type="scientific">Halorubrum rutilum</name>
    <dbReference type="NCBI Taxonomy" id="1364933"/>
    <lineage>
        <taxon>Archaea</taxon>
        <taxon>Methanobacteriati</taxon>
        <taxon>Methanobacteriota</taxon>
        <taxon>Stenosarchaea group</taxon>
        <taxon>Halobacteria</taxon>
        <taxon>Halobacteriales</taxon>
        <taxon>Haloferacaceae</taxon>
        <taxon>Halorubrum</taxon>
    </lineage>
</organism>
<evidence type="ECO:0000313" key="5">
    <source>
        <dbReference type="Proteomes" id="UP001596545"/>
    </source>
</evidence>
<feature type="transmembrane region" description="Helical" evidence="2">
    <location>
        <begin position="90"/>
        <end position="107"/>
    </location>
</feature>
<dbReference type="RefSeq" id="WP_256408700.1">
    <property type="nucleotide sequence ID" value="NZ_JANHDN010000003.1"/>
</dbReference>
<comment type="caution">
    <text evidence="4">The sequence shown here is derived from an EMBL/GenBank/DDBJ whole genome shotgun (WGS) entry which is preliminary data.</text>
</comment>
<keyword evidence="2" id="KW-0472">Membrane</keyword>
<feature type="domain" description="DUF7312" evidence="3">
    <location>
        <begin position="53"/>
        <end position="106"/>
    </location>
</feature>
<feature type="compositionally biased region" description="Basic and acidic residues" evidence="1">
    <location>
        <begin position="35"/>
        <end position="60"/>
    </location>
</feature>
<dbReference type="InterPro" id="IPR055736">
    <property type="entry name" value="DUF7312"/>
</dbReference>
<dbReference type="Pfam" id="PF23994">
    <property type="entry name" value="DUF7312"/>
    <property type="match status" value="1"/>
</dbReference>
<accession>A0ABD6AIS0</accession>